<keyword evidence="2" id="KW-0813">Transport</keyword>
<dbReference type="RefSeq" id="WP_124766947.1">
    <property type="nucleotide sequence ID" value="NZ_JAFBDY010000035.1"/>
</dbReference>
<protein>
    <submittedName>
        <fullName evidence="8">MFS transporter</fullName>
    </submittedName>
</protein>
<keyword evidence="3 6" id="KW-0812">Transmembrane</keyword>
<feature type="transmembrane region" description="Helical" evidence="6">
    <location>
        <begin position="42"/>
        <end position="63"/>
    </location>
</feature>
<keyword evidence="9" id="KW-1185">Reference proteome</keyword>
<feature type="transmembrane region" description="Helical" evidence="6">
    <location>
        <begin position="127"/>
        <end position="149"/>
    </location>
</feature>
<reference evidence="8 9" key="1">
    <citation type="journal article" date="2013" name="J. Microbiol.">
        <title>Lysinibacillus chungkukjangi sp. nov., isolated from Chungkukjang, Korean fermented soybean food.</title>
        <authorList>
            <person name="Kim S.J."/>
            <person name="Jang Y.H."/>
            <person name="Hamada M."/>
            <person name="Ahn J.H."/>
            <person name="Weon H.Y."/>
            <person name="Suzuki K."/>
            <person name="Whang K.S."/>
            <person name="Kwon S.W."/>
        </authorList>
    </citation>
    <scope>NUCLEOTIDE SEQUENCE [LARGE SCALE GENOMIC DNA]</scope>
    <source>
        <strain evidence="8 9">MCCC 1A12701</strain>
    </source>
</reference>
<evidence type="ECO:0000256" key="6">
    <source>
        <dbReference type="SAM" id="Phobius"/>
    </source>
</evidence>
<dbReference type="SUPFAM" id="SSF103473">
    <property type="entry name" value="MFS general substrate transporter"/>
    <property type="match status" value="1"/>
</dbReference>
<dbReference type="Proteomes" id="UP000274033">
    <property type="component" value="Unassembled WGS sequence"/>
</dbReference>
<dbReference type="GO" id="GO:0022857">
    <property type="term" value="F:transmembrane transporter activity"/>
    <property type="evidence" value="ECO:0007669"/>
    <property type="project" value="InterPro"/>
</dbReference>
<evidence type="ECO:0000256" key="3">
    <source>
        <dbReference type="ARBA" id="ARBA00022692"/>
    </source>
</evidence>
<comment type="subcellular location">
    <subcellularLocation>
        <location evidence="1">Cell membrane</location>
        <topology evidence="1">Multi-pass membrane protein</topology>
    </subcellularLocation>
</comment>
<dbReference type="AlphaFoldDB" id="A0A3N9UJZ5"/>
<feature type="transmembrane region" description="Helical" evidence="6">
    <location>
        <begin position="212"/>
        <end position="231"/>
    </location>
</feature>
<dbReference type="Pfam" id="PF07690">
    <property type="entry name" value="MFS_1"/>
    <property type="match status" value="1"/>
</dbReference>
<organism evidence="8 9">
    <name type="scientific">Lysinibacillus composti</name>
    <dbReference type="NCBI Taxonomy" id="720633"/>
    <lineage>
        <taxon>Bacteria</taxon>
        <taxon>Bacillati</taxon>
        <taxon>Bacillota</taxon>
        <taxon>Bacilli</taxon>
        <taxon>Bacillales</taxon>
        <taxon>Bacillaceae</taxon>
        <taxon>Lysinibacillus</taxon>
    </lineage>
</organism>
<dbReference type="GO" id="GO:0005886">
    <property type="term" value="C:plasma membrane"/>
    <property type="evidence" value="ECO:0007669"/>
    <property type="project" value="UniProtKB-SubCell"/>
</dbReference>
<feature type="transmembrane region" description="Helical" evidence="6">
    <location>
        <begin position="309"/>
        <end position="329"/>
    </location>
</feature>
<feature type="transmembrane region" description="Helical" evidence="6">
    <location>
        <begin position="95"/>
        <end position="115"/>
    </location>
</feature>
<dbReference type="OrthoDB" id="9773404at2"/>
<dbReference type="PROSITE" id="PS50850">
    <property type="entry name" value="MFS"/>
    <property type="match status" value="1"/>
</dbReference>
<feature type="transmembrane region" description="Helical" evidence="6">
    <location>
        <begin position="384"/>
        <end position="401"/>
    </location>
</feature>
<gene>
    <name evidence="8" type="ORF">EBB45_19275</name>
</gene>
<feature type="transmembrane region" description="Helical" evidence="6">
    <location>
        <begin position="287"/>
        <end position="303"/>
    </location>
</feature>
<keyword evidence="4 6" id="KW-1133">Transmembrane helix</keyword>
<dbReference type="InterPro" id="IPR011701">
    <property type="entry name" value="MFS"/>
</dbReference>
<accession>A0A3N9UJZ5</accession>
<feature type="transmembrane region" description="Helical" evidence="6">
    <location>
        <begin position="341"/>
        <end position="364"/>
    </location>
</feature>
<dbReference type="InterPro" id="IPR050382">
    <property type="entry name" value="MFS_Na/Anion_cotransporter"/>
</dbReference>
<feature type="transmembrane region" description="Helical" evidence="6">
    <location>
        <begin position="251"/>
        <end position="275"/>
    </location>
</feature>
<evidence type="ECO:0000259" key="7">
    <source>
        <dbReference type="PROSITE" id="PS50850"/>
    </source>
</evidence>
<evidence type="ECO:0000313" key="8">
    <source>
        <dbReference type="EMBL" id="RQW71526.1"/>
    </source>
</evidence>
<evidence type="ECO:0000256" key="2">
    <source>
        <dbReference type="ARBA" id="ARBA00022448"/>
    </source>
</evidence>
<evidence type="ECO:0000256" key="5">
    <source>
        <dbReference type="ARBA" id="ARBA00023136"/>
    </source>
</evidence>
<evidence type="ECO:0000256" key="1">
    <source>
        <dbReference type="ARBA" id="ARBA00004651"/>
    </source>
</evidence>
<proteinExistence type="predicted"/>
<keyword evidence="5 6" id="KW-0472">Membrane</keyword>
<dbReference type="PANTHER" id="PTHR11662">
    <property type="entry name" value="SOLUTE CARRIER FAMILY 17"/>
    <property type="match status" value="1"/>
</dbReference>
<dbReference type="EMBL" id="RRCT01000033">
    <property type="protein sequence ID" value="RQW71526.1"/>
    <property type="molecule type" value="Genomic_DNA"/>
</dbReference>
<feature type="transmembrane region" description="Helical" evidence="6">
    <location>
        <begin position="70"/>
        <end position="89"/>
    </location>
</feature>
<evidence type="ECO:0000256" key="4">
    <source>
        <dbReference type="ARBA" id="ARBA00022989"/>
    </source>
</evidence>
<comment type="caution">
    <text evidence="8">The sequence shown here is derived from an EMBL/GenBank/DDBJ whole genome shotgun (WGS) entry which is preliminary data.</text>
</comment>
<dbReference type="PANTHER" id="PTHR11662:SF450">
    <property type="entry name" value="BLR1003 PROTEIN"/>
    <property type="match status" value="1"/>
</dbReference>
<feature type="domain" description="Major facilitator superfamily (MFS) profile" evidence="7">
    <location>
        <begin position="5"/>
        <end position="412"/>
    </location>
</feature>
<name>A0A3N9UJZ5_9BACI</name>
<evidence type="ECO:0000313" key="9">
    <source>
        <dbReference type="Proteomes" id="UP000274033"/>
    </source>
</evidence>
<dbReference type="Gene3D" id="1.20.1250.20">
    <property type="entry name" value="MFS general substrate transporter like domains"/>
    <property type="match status" value="2"/>
</dbReference>
<feature type="transmembrane region" description="Helical" evidence="6">
    <location>
        <begin position="155"/>
        <end position="177"/>
    </location>
</feature>
<dbReference type="InterPro" id="IPR036259">
    <property type="entry name" value="MFS_trans_sf"/>
</dbReference>
<dbReference type="InterPro" id="IPR020846">
    <property type="entry name" value="MFS_dom"/>
</dbReference>
<sequence length="430" mass="46736">MRWVILGFLFLLSVLNYTDKSVLGLAAEPIMSELNLSYDQFGLVGSSFFAAYAVGSLVLGTLTYRFNSKYLLMMIASGWTVALASAYFVETLTQLILLRVVLGFFEGSTLSMCLVHLARWFTSSQRGLATAIMTSGTTVGTYLAAPLLVAGITNLGWQHTFAMLGIASFVWAVFFFFMRDEPKQPLVEDVKSLASNKEVPFKHILKVLISPYVLSIFVIGFVSMWITTWVLTWAPTYLTQIVGLEPKSMSLIFAGMGITGTVFAICAGKFTDYLFKKNKSLIKSYDRVLVTVLLVGAASYAMTTVVSSPVLACVFLGVGLIMNTSLLPLNSAIQTIVIPKNLVGSVTGFSLFIASMAGIIGPWITGYLITLAGDDVRAGFNSGVVVIVSLYVVTVIVLLATRKFKITATEKEDASRAAEEEQMNLDVAVE</sequence>